<name>A0ABQ4PI06_9GAMM</name>
<dbReference type="SUPFAM" id="SSF46689">
    <property type="entry name" value="Homeodomain-like"/>
    <property type="match status" value="1"/>
</dbReference>
<dbReference type="PANTHER" id="PTHR30055:SF207">
    <property type="entry name" value="HTH-TYPE TRANSCRIPTIONAL REPRESSOR FATR"/>
    <property type="match status" value="1"/>
</dbReference>
<evidence type="ECO:0000256" key="1">
    <source>
        <dbReference type="ARBA" id="ARBA00023125"/>
    </source>
</evidence>
<sequence length="203" mass="23173">MNERSLIIVVIMHSKRNLILRAAEKIISTGGIQGLSMQQVANEAGVAAGTIYRYFKDKNELILELRKDVLSQVAAAILQDHQIGTLEERFKRIWMKMHEYGKQASPTNLSYEQYAHLPESNTEEIRALEMKLFEPLHRLFEEGLEQGVIQPLHPRALYAIAMEPSMAMARAIRRGLIQYDQKDITLACDLCWRAILIPTTPTN</sequence>
<dbReference type="Proteomes" id="UP000887104">
    <property type="component" value="Unassembled WGS sequence"/>
</dbReference>
<keyword evidence="5" id="KW-1185">Reference proteome</keyword>
<dbReference type="InterPro" id="IPR001647">
    <property type="entry name" value="HTH_TetR"/>
</dbReference>
<dbReference type="PROSITE" id="PS50977">
    <property type="entry name" value="HTH_TETR_2"/>
    <property type="match status" value="1"/>
</dbReference>
<dbReference type="InterPro" id="IPR036271">
    <property type="entry name" value="Tet_transcr_reg_TetR-rel_C_sf"/>
</dbReference>
<proteinExistence type="predicted"/>
<evidence type="ECO:0000259" key="3">
    <source>
        <dbReference type="PROSITE" id="PS50977"/>
    </source>
</evidence>
<dbReference type="SUPFAM" id="SSF48498">
    <property type="entry name" value="Tetracyclin repressor-like, C-terminal domain"/>
    <property type="match status" value="1"/>
</dbReference>
<dbReference type="PROSITE" id="PS01081">
    <property type="entry name" value="HTH_TETR_1"/>
    <property type="match status" value="1"/>
</dbReference>
<dbReference type="InterPro" id="IPR009057">
    <property type="entry name" value="Homeodomain-like_sf"/>
</dbReference>
<dbReference type="Gene3D" id="1.10.357.10">
    <property type="entry name" value="Tetracycline Repressor, domain 2"/>
    <property type="match status" value="1"/>
</dbReference>
<keyword evidence="1 2" id="KW-0238">DNA-binding</keyword>
<dbReference type="InterPro" id="IPR050109">
    <property type="entry name" value="HTH-type_TetR-like_transc_reg"/>
</dbReference>
<dbReference type="RefSeq" id="WP_220781541.1">
    <property type="nucleotide sequence ID" value="NZ_BPEY01000044.1"/>
</dbReference>
<dbReference type="Pfam" id="PF00440">
    <property type="entry name" value="TetR_N"/>
    <property type="match status" value="1"/>
</dbReference>
<dbReference type="InterPro" id="IPR054422">
    <property type="entry name" value="TetR-like_HI_0893_C"/>
</dbReference>
<protein>
    <submittedName>
        <fullName evidence="4">TetR family transcriptional regulator</fullName>
    </submittedName>
</protein>
<dbReference type="Pfam" id="PF22604">
    <property type="entry name" value="TetR_HI_0893_C"/>
    <property type="match status" value="1"/>
</dbReference>
<dbReference type="EMBL" id="BPEY01000044">
    <property type="protein sequence ID" value="GIU47187.1"/>
    <property type="molecule type" value="Genomic_DNA"/>
</dbReference>
<feature type="DNA-binding region" description="H-T-H motif" evidence="2">
    <location>
        <begin position="36"/>
        <end position="55"/>
    </location>
</feature>
<organism evidence="4 5">
    <name type="scientific">Shewanella sairae</name>
    <dbReference type="NCBI Taxonomy" id="190310"/>
    <lineage>
        <taxon>Bacteria</taxon>
        <taxon>Pseudomonadati</taxon>
        <taxon>Pseudomonadota</taxon>
        <taxon>Gammaproteobacteria</taxon>
        <taxon>Alteromonadales</taxon>
        <taxon>Shewanellaceae</taxon>
        <taxon>Shewanella</taxon>
    </lineage>
</organism>
<comment type="caution">
    <text evidence="4">The sequence shown here is derived from an EMBL/GenBank/DDBJ whole genome shotgun (WGS) entry which is preliminary data.</text>
</comment>
<gene>
    <name evidence="4" type="primary">vexR</name>
    <name evidence="4" type="ORF">TUM4438_25520</name>
</gene>
<dbReference type="PANTHER" id="PTHR30055">
    <property type="entry name" value="HTH-TYPE TRANSCRIPTIONAL REGULATOR RUTR"/>
    <property type="match status" value="1"/>
</dbReference>
<evidence type="ECO:0000256" key="2">
    <source>
        <dbReference type="PROSITE-ProRule" id="PRU00335"/>
    </source>
</evidence>
<dbReference type="InterPro" id="IPR023772">
    <property type="entry name" value="DNA-bd_HTH_TetR-type_CS"/>
</dbReference>
<reference evidence="4" key="1">
    <citation type="submission" date="2021-05" db="EMBL/GenBank/DDBJ databases">
        <title>Molecular characterization for Shewanella algae harboring chromosomal blaOXA-55-like strains isolated from clinical and environment sample.</title>
        <authorList>
            <person name="Ohama Y."/>
            <person name="Aoki K."/>
            <person name="Harada S."/>
            <person name="Moriya K."/>
            <person name="Ishii Y."/>
            <person name="Tateda K."/>
        </authorList>
    </citation>
    <scope>NUCLEOTIDE SEQUENCE</scope>
    <source>
        <strain evidence="4">JCM 11563</strain>
    </source>
</reference>
<evidence type="ECO:0000313" key="5">
    <source>
        <dbReference type="Proteomes" id="UP000887104"/>
    </source>
</evidence>
<accession>A0ABQ4PI06</accession>
<feature type="domain" description="HTH tetR-type" evidence="3">
    <location>
        <begin position="13"/>
        <end position="73"/>
    </location>
</feature>
<dbReference type="PRINTS" id="PR00455">
    <property type="entry name" value="HTHTETR"/>
</dbReference>
<evidence type="ECO:0000313" key="4">
    <source>
        <dbReference type="EMBL" id="GIU47187.1"/>
    </source>
</evidence>